<name>A0A919W9L8_9ACTN</name>
<gene>
    <name evidence="1" type="ORF">Ato02nite_079540</name>
</gene>
<evidence type="ECO:0000313" key="1">
    <source>
        <dbReference type="EMBL" id="GIM96161.1"/>
    </source>
</evidence>
<dbReference type="Gene3D" id="1.25.40.10">
    <property type="entry name" value="Tetratricopeptide repeat domain"/>
    <property type="match status" value="1"/>
</dbReference>
<dbReference type="Proteomes" id="UP000677082">
    <property type="component" value="Unassembled WGS sequence"/>
</dbReference>
<keyword evidence="2" id="KW-1185">Reference proteome</keyword>
<organism evidence="1 2">
    <name type="scientific">Paractinoplanes toevensis</name>
    <dbReference type="NCBI Taxonomy" id="571911"/>
    <lineage>
        <taxon>Bacteria</taxon>
        <taxon>Bacillati</taxon>
        <taxon>Actinomycetota</taxon>
        <taxon>Actinomycetes</taxon>
        <taxon>Micromonosporales</taxon>
        <taxon>Micromonosporaceae</taxon>
        <taxon>Paractinoplanes</taxon>
    </lineage>
</organism>
<dbReference type="EMBL" id="BOQN01000107">
    <property type="protein sequence ID" value="GIM96161.1"/>
    <property type="molecule type" value="Genomic_DNA"/>
</dbReference>
<accession>A0A919W9L8</accession>
<dbReference type="AlphaFoldDB" id="A0A919W9L8"/>
<evidence type="ECO:0000313" key="2">
    <source>
        <dbReference type="Proteomes" id="UP000677082"/>
    </source>
</evidence>
<dbReference type="InterPro" id="IPR011990">
    <property type="entry name" value="TPR-like_helical_dom_sf"/>
</dbReference>
<proteinExistence type="predicted"/>
<protein>
    <submittedName>
        <fullName evidence="1">Uncharacterized protein</fullName>
    </submittedName>
</protein>
<reference evidence="1 2" key="1">
    <citation type="submission" date="2021-03" db="EMBL/GenBank/DDBJ databases">
        <title>Whole genome shotgun sequence of Actinoplanes toevensis NBRC 105298.</title>
        <authorList>
            <person name="Komaki H."/>
            <person name="Tamura T."/>
        </authorList>
    </citation>
    <scope>NUCLEOTIDE SEQUENCE [LARGE SCALE GENOMIC DNA]</scope>
    <source>
        <strain evidence="1 2">NBRC 105298</strain>
    </source>
</reference>
<comment type="caution">
    <text evidence="1">The sequence shown here is derived from an EMBL/GenBank/DDBJ whole genome shotgun (WGS) entry which is preliminary data.</text>
</comment>
<sequence length="230" mass="24497">MLAQALARIGDRVGAERLMRVIPHQKHRERAMGGIAVALVEAADHDAAERFVRRTSRPGHVLGAFDVGLPVLGELAVALAGAGRGARAEEIVGTMTTSPHLGRVIVRLAVTFVEVGDFVRAERAARTIRDPDDQAYVWSRLAEGLARAGEHERAEQLALSVAKPAYQAQALFAVAEVLHEAGHPGRGRSLIATALCGTFLDDLPLDRLSGTAPEVLRSLFDAVLSRPASG</sequence>